<feature type="chain" id="PRO_5016325793" description="Secretion protein" evidence="1">
    <location>
        <begin position="23"/>
        <end position="121"/>
    </location>
</feature>
<name>A0A2Z4G9R2_9BACT</name>
<dbReference type="OrthoDB" id="1122048at2"/>
<dbReference type="Proteomes" id="UP000249873">
    <property type="component" value="Chromosome"/>
</dbReference>
<accession>A0A2Z4G9R2</accession>
<sequence length="121" mass="13192">MKKLILSAVMLIGLSTATIAEANDHIYTANLVETDLNVKAMKGLKFRVTAVNIAEKSVLELKDGRGTIIYKAPVQDKDYVKVFDLSSLPDGDYSLVLSSGKESSIKAFEIKTETTRVVANL</sequence>
<dbReference type="AlphaFoldDB" id="A0A2Z4G9R2"/>
<dbReference type="EMBL" id="CP029480">
    <property type="protein sequence ID" value="AWV97815.1"/>
    <property type="molecule type" value="Genomic_DNA"/>
</dbReference>
<keyword evidence="1" id="KW-0732">Signal</keyword>
<proteinExistence type="predicted"/>
<gene>
    <name evidence="2" type="ORF">DJ013_06390</name>
</gene>
<organism evidence="2 3">
    <name type="scientific">Arcticibacterium luteifluviistationis</name>
    <dbReference type="NCBI Taxonomy" id="1784714"/>
    <lineage>
        <taxon>Bacteria</taxon>
        <taxon>Pseudomonadati</taxon>
        <taxon>Bacteroidota</taxon>
        <taxon>Cytophagia</taxon>
        <taxon>Cytophagales</taxon>
        <taxon>Leadbetterellaceae</taxon>
        <taxon>Arcticibacterium</taxon>
    </lineage>
</organism>
<protein>
    <recommendedName>
        <fullName evidence="4">Secretion protein</fullName>
    </recommendedName>
</protein>
<keyword evidence="3" id="KW-1185">Reference proteome</keyword>
<evidence type="ECO:0008006" key="4">
    <source>
        <dbReference type="Google" id="ProtNLM"/>
    </source>
</evidence>
<reference evidence="2 3" key="1">
    <citation type="submission" date="2018-05" db="EMBL/GenBank/DDBJ databases">
        <title>Complete genome sequence of Arcticibacterium luteifluviistationis SM1504T, a cytophagaceae bacterium isolated from Arctic surface seawater.</title>
        <authorList>
            <person name="Li Y."/>
            <person name="Qin Q.-L."/>
        </authorList>
    </citation>
    <scope>NUCLEOTIDE SEQUENCE [LARGE SCALE GENOMIC DNA]</scope>
    <source>
        <strain evidence="2 3">SM1504</strain>
    </source>
</reference>
<dbReference type="KEGG" id="als:DJ013_06390"/>
<dbReference type="RefSeq" id="WP_111370917.1">
    <property type="nucleotide sequence ID" value="NZ_CP029480.1"/>
</dbReference>
<feature type="signal peptide" evidence="1">
    <location>
        <begin position="1"/>
        <end position="22"/>
    </location>
</feature>
<evidence type="ECO:0000256" key="1">
    <source>
        <dbReference type="SAM" id="SignalP"/>
    </source>
</evidence>
<evidence type="ECO:0000313" key="2">
    <source>
        <dbReference type="EMBL" id="AWV97815.1"/>
    </source>
</evidence>
<evidence type="ECO:0000313" key="3">
    <source>
        <dbReference type="Proteomes" id="UP000249873"/>
    </source>
</evidence>